<keyword evidence="2" id="KW-1185">Reference proteome</keyword>
<gene>
    <name evidence="1" type="ORF">BTUL_0037g00080</name>
</gene>
<protein>
    <submittedName>
        <fullName evidence="1">Uncharacterized protein</fullName>
    </submittedName>
</protein>
<dbReference type="EMBL" id="PQXH01000037">
    <property type="protein sequence ID" value="TGO15657.1"/>
    <property type="molecule type" value="Genomic_DNA"/>
</dbReference>
<organism evidence="1 2">
    <name type="scientific">Botrytis tulipae</name>
    <dbReference type="NCBI Taxonomy" id="87230"/>
    <lineage>
        <taxon>Eukaryota</taxon>
        <taxon>Fungi</taxon>
        <taxon>Dikarya</taxon>
        <taxon>Ascomycota</taxon>
        <taxon>Pezizomycotina</taxon>
        <taxon>Leotiomycetes</taxon>
        <taxon>Helotiales</taxon>
        <taxon>Sclerotiniaceae</taxon>
        <taxon>Botrytis</taxon>
    </lineage>
</organism>
<comment type="caution">
    <text evidence="1">The sequence shown here is derived from an EMBL/GenBank/DDBJ whole genome shotgun (WGS) entry which is preliminary data.</text>
</comment>
<name>A0A4Z1F3G0_9HELO</name>
<evidence type="ECO:0000313" key="1">
    <source>
        <dbReference type="EMBL" id="TGO15657.1"/>
    </source>
</evidence>
<dbReference type="Proteomes" id="UP000297777">
    <property type="component" value="Unassembled WGS sequence"/>
</dbReference>
<proteinExistence type="predicted"/>
<accession>A0A4Z1F3G0</accession>
<reference evidence="1 2" key="1">
    <citation type="submission" date="2017-12" db="EMBL/GenBank/DDBJ databases">
        <title>Comparative genomics of Botrytis spp.</title>
        <authorList>
            <person name="Valero-Jimenez C.A."/>
            <person name="Tapia P."/>
            <person name="Veloso J."/>
            <person name="Silva-Moreno E."/>
            <person name="Staats M."/>
            <person name="Valdes J.H."/>
            <person name="Van Kan J.A.L."/>
        </authorList>
    </citation>
    <scope>NUCLEOTIDE SEQUENCE [LARGE SCALE GENOMIC DNA]</scope>
    <source>
        <strain evidence="1 2">Bt9001</strain>
    </source>
</reference>
<evidence type="ECO:0000313" key="2">
    <source>
        <dbReference type="Proteomes" id="UP000297777"/>
    </source>
</evidence>
<sequence>MSSFISELVAAEPESSIAPLASKEIQQWFGEAKTANRGLTIWGWKNAFDTKLFKKKPAWKMLLSSPYAAALALESEWYTLGYFPSDHLIALEREDNNEFLGGHDG</sequence>
<dbReference type="AlphaFoldDB" id="A0A4Z1F3G0"/>